<dbReference type="EMBL" id="KN818329">
    <property type="protein sequence ID" value="KIL58793.1"/>
    <property type="molecule type" value="Genomic_DNA"/>
</dbReference>
<dbReference type="InParanoid" id="A0A0C2WR70"/>
<keyword evidence="2" id="KW-1185">Reference proteome</keyword>
<organism evidence="1 2">
    <name type="scientific">Amanita muscaria (strain Koide BX008)</name>
    <dbReference type="NCBI Taxonomy" id="946122"/>
    <lineage>
        <taxon>Eukaryota</taxon>
        <taxon>Fungi</taxon>
        <taxon>Dikarya</taxon>
        <taxon>Basidiomycota</taxon>
        <taxon>Agaricomycotina</taxon>
        <taxon>Agaricomycetes</taxon>
        <taxon>Agaricomycetidae</taxon>
        <taxon>Agaricales</taxon>
        <taxon>Pluteineae</taxon>
        <taxon>Amanitaceae</taxon>
        <taxon>Amanita</taxon>
    </lineage>
</organism>
<dbReference type="HOGENOM" id="CLU_2704294_0_0_1"/>
<reference evidence="1 2" key="1">
    <citation type="submission" date="2014-04" db="EMBL/GenBank/DDBJ databases">
        <title>Evolutionary Origins and Diversification of the Mycorrhizal Mutualists.</title>
        <authorList>
            <consortium name="DOE Joint Genome Institute"/>
            <consortium name="Mycorrhizal Genomics Consortium"/>
            <person name="Kohler A."/>
            <person name="Kuo A."/>
            <person name="Nagy L.G."/>
            <person name="Floudas D."/>
            <person name="Copeland A."/>
            <person name="Barry K.W."/>
            <person name="Cichocki N."/>
            <person name="Veneault-Fourrey C."/>
            <person name="LaButti K."/>
            <person name="Lindquist E.A."/>
            <person name="Lipzen A."/>
            <person name="Lundell T."/>
            <person name="Morin E."/>
            <person name="Murat C."/>
            <person name="Riley R."/>
            <person name="Ohm R."/>
            <person name="Sun H."/>
            <person name="Tunlid A."/>
            <person name="Henrissat B."/>
            <person name="Grigoriev I.V."/>
            <person name="Hibbett D.S."/>
            <person name="Martin F."/>
        </authorList>
    </citation>
    <scope>NUCLEOTIDE SEQUENCE [LARGE SCALE GENOMIC DNA]</scope>
    <source>
        <strain evidence="1 2">Koide BX008</strain>
    </source>
</reference>
<name>A0A0C2WR70_AMAMK</name>
<gene>
    <name evidence="1" type="ORF">M378DRAFT_170157</name>
</gene>
<dbReference type="Proteomes" id="UP000054549">
    <property type="component" value="Unassembled WGS sequence"/>
</dbReference>
<evidence type="ECO:0000313" key="1">
    <source>
        <dbReference type="EMBL" id="KIL58793.1"/>
    </source>
</evidence>
<evidence type="ECO:0000313" key="2">
    <source>
        <dbReference type="Proteomes" id="UP000054549"/>
    </source>
</evidence>
<proteinExistence type="predicted"/>
<dbReference type="AlphaFoldDB" id="A0A0C2WR70"/>
<sequence>MKDALECHIEYYSATFFLRKNAATTNGKLVHVYRMPVVTTTRHTRYKIDDRRSLPQVVTTDRLFPGLAMLHTR</sequence>
<protein>
    <submittedName>
        <fullName evidence="1">Uncharacterized protein</fullName>
    </submittedName>
</protein>
<accession>A0A0C2WR70</accession>